<dbReference type="SUPFAM" id="SSF52218">
    <property type="entry name" value="Flavoproteins"/>
    <property type="match status" value="1"/>
</dbReference>
<dbReference type="PROSITE" id="PS50902">
    <property type="entry name" value="FLAVODOXIN_LIKE"/>
    <property type="match status" value="1"/>
</dbReference>
<dbReference type="STRING" id="4540.A0A3L6Q5U1"/>
<dbReference type="GO" id="GO:0005829">
    <property type="term" value="C:cytosol"/>
    <property type="evidence" value="ECO:0007669"/>
    <property type="project" value="TreeGrafter"/>
</dbReference>
<gene>
    <name evidence="3" type="ORF">C2845_PM15G06030</name>
</gene>
<dbReference type="GO" id="GO:0010181">
    <property type="term" value="F:FMN binding"/>
    <property type="evidence" value="ECO:0007669"/>
    <property type="project" value="InterPro"/>
</dbReference>
<dbReference type="InterPro" id="IPR008254">
    <property type="entry name" value="Flavodoxin/NO_synth"/>
</dbReference>
<organism evidence="3 4">
    <name type="scientific">Panicum miliaceum</name>
    <name type="common">Proso millet</name>
    <name type="synonym">Broomcorn millet</name>
    <dbReference type="NCBI Taxonomy" id="4540"/>
    <lineage>
        <taxon>Eukaryota</taxon>
        <taxon>Viridiplantae</taxon>
        <taxon>Streptophyta</taxon>
        <taxon>Embryophyta</taxon>
        <taxon>Tracheophyta</taxon>
        <taxon>Spermatophyta</taxon>
        <taxon>Magnoliopsida</taxon>
        <taxon>Liliopsida</taxon>
        <taxon>Poales</taxon>
        <taxon>Poaceae</taxon>
        <taxon>PACMAD clade</taxon>
        <taxon>Panicoideae</taxon>
        <taxon>Panicodae</taxon>
        <taxon>Paniceae</taxon>
        <taxon>Panicinae</taxon>
        <taxon>Panicum</taxon>
        <taxon>Panicum sect. Panicum</taxon>
    </lineage>
</organism>
<sequence length="186" mass="19927">MAPSVAEADLAASSSGCLLVLYASQTGNAMDAAERVGREAERGACPAVDVHYMDGFDPVCSNLKSPQPERFVVFVVSTTGQGDPPDSMKGLWRYLLQKGFGRAMARGGPSCSVWSWGFRLPEVQLAMACHALTLHFLLLLDQLHHLLATVSYSMVESPLGRAIYDGCRPDLQCCSGGKGTQGTTTR</sequence>
<dbReference type="OrthoDB" id="1721757at2759"/>
<dbReference type="AlphaFoldDB" id="A0A3L6Q5U1"/>
<evidence type="ECO:0000259" key="2">
    <source>
        <dbReference type="PROSITE" id="PS50902"/>
    </source>
</evidence>
<reference evidence="4" key="1">
    <citation type="journal article" date="2019" name="Nat. Commun.">
        <title>The genome of broomcorn millet.</title>
        <authorList>
            <person name="Zou C."/>
            <person name="Miki D."/>
            <person name="Li D."/>
            <person name="Tang Q."/>
            <person name="Xiao L."/>
            <person name="Rajput S."/>
            <person name="Deng P."/>
            <person name="Jia W."/>
            <person name="Huang R."/>
            <person name="Zhang M."/>
            <person name="Sun Y."/>
            <person name="Hu J."/>
            <person name="Fu X."/>
            <person name="Schnable P.S."/>
            <person name="Li F."/>
            <person name="Zhang H."/>
            <person name="Feng B."/>
            <person name="Zhu X."/>
            <person name="Liu R."/>
            <person name="Schnable J.C."/>
            <person name="Zhu J.-K."/>
            <person name="Zhang H."/>
        </authorList>
    </citation>
    <scope>NUCLEOTIDE SEQUENCE [LARGE SCALE GENOMIC DNA]</scope>
</reference>
<dbReference type="InterPro" id="IPR001094">
    <property type="entry name" value="Flavdoxin-like"/>
</dbReference>
<accession>A0A3L6Q5U1</accession>
<protein>
    <recommendedName>
        <fullName evidence="2">Flavodoxin-like domain-containing protein</fullName>
    </recommendedName>
</protein>
<dbReference type="PANTHER" id="PTHR19384:SF10">
    <property type="entry name" value="NADPH-DEPENDENT DIFLAVIN OXIDOREDUCTASE 1"/>
    <property type="match status" value="1"/>
</dbReference>
<dbReference type="GO" id="GO:0016491">
    <property type="term" value="F:oxidoreductase activity"/>
    <property type="evidence" value="ECO:0007669"/>
    <property type="project" value="TreeGrafter"/>
</dbReference>
<dbReference type="EMBL" id="PQIB02000013">
    <property type="protein sequence ID" value="RLM73965.1"/>
    <property type="molecule type" value="Genomic_DNA"/>
</dbReference>
<dbReference type="InterPro" id="IPR029039">
    <property type="entry name" value="Flavoprotein-like_sf"/>
</dbReference>
<dbReference type="Pfam" id="PF00258">
    <property type="entry name" value="Flavodoxin_1"/>
    <property type="match status" value="1"/>
</dbReference>
<evidence type="ECO:0000313" key="4">
    <source>
        <dbReference type="Proteomes" id="UP000275267"/>
    </source>
</evidence>
<proteinExistence type="predicted"/>
<name>A0A3L6Q5U1_PANMI</name>
<keyword evidence="4" id="KW-1185">Reference proteome</keyword>
<dbReference type="Proteomes" id="UP000275267">
    <property type="component" value="Unassembled WGS sequence"/>
</dbReference>
<dbReference type="PRINTS" id="PR00369">
    <property type="entry name" value="FLAVODOXIN"/>
</dbReference>
<dbReference type="Gene3D" id="3.40.50.360">
    <property type="match status" value="1"/>
</dbReference>
<dbReference type="GO" id="GO:0050660">
    <property type="term" value="F:flavin adenine dinucleotide binding"/>
    <property type="evidence" value="ECO:0007669"/>
    <property type="project" value="TreeGrafter"/>
</dbReference>
<evidence type="ECO:0000313" key="3">
    <source>
        <dbReference type="EMBL" id="RLM73965.1"/>
    </source>
</evidence>
<feature type="domain" description="Flavodoxin-like" evidence="2">
    <location>
        <begin position="18"/>
        <end position="186"/>
    </location>
</feature>
<keyword evidence="1" id="KW-0285">Flavoprotein</keyword>
<dbReference type="PANTHER" id="PTHR19384">
    <property type="entry name" value="NITRIC OXIDE SYNTHASE-RELATED"/>
    <property type="match status" value="1"/>
</dbReference>
<evidence type="ECO:0000256" key="1">
    <source>
        <dbReference type="ARBA" id="ARBA00022630"/>
    </source>
</evidence>
<comment type="caution">
    <text evidence="3">The sequence shown here is derived from an EMBL/GenBank/DDBJ whole genome shotgun (WGS) entry which is preliminary data.</text>
</comment>